<dbReference type="RefSeq" id="WP_143485477.1">
    <property type="nucleotide sequence ID" value="NZ_CAMIHY010000062.1"/>
</dbReference>
<dbReference type="Proteomes" id="UP000234560">
    <property type="component" value="Chromosome"/>
</dbReference>
<evidence type="ECO:0000256" key="1">
    <source>
        <dbReference type="SAM" id="Phobius"/>
    </source>
</evidence>
<keyword evidence="1" id="KW-0812">Transmembrane</keyword>
<feature type="transmembrane region" description="Helical" evidence="1">
    <location>
        <begin position="117"/>
        <end position="136"/>
    </location>
</feature>
<dbReference type="KEGG" id="cpyr:CYJ47_10280"/>
<gene>
    <name evidence="3" type="ORF">CYJ47_10280</name>
</gene>
<protein>
    <submittedName>
        <fullName evidence="3">Uncharacterized protein</fullName>
    </submittedName>
</protein>
<keyword evidence="1" id="KW-0472">Membrane</keyword>
<keyword evidence="1" id="KW-1133">Transmembrane helix</keyword>
<sequence length="144" mass="15209">MSKIENRAGRALIAAATTLAIAAGAAPAANAAPSMTPSERQEYVDYLLQTYTAGAENTFWDKEVDEGLAACASTGGCTGYSEGIMRKYYRENLTESQLQAFNKEAYGFALAQYRAPLVATIVVPILALLGVGAWAVQQGLIPGL</sequence>
<evidence type="ECO:0000313" key="4">
    <source>
        <dbReference type="Proteomes" id="UP000234560"/>
    </source>
</evidence>
<organism evidence="3 4">
    <name type="scientific">Corynebacterium pyruviciproducens</name>
    <dbReference type="NCBI Taxonomy" id="598660"/>
    <lineage>
        <taxon>Bacteria</taxon>
        <taxon>Bacillati</taxon>
        <taxon>Actinomycetota</taxon>
        <taxon>Actinomycetes</taxon>
        <taxon>Mycobacteriales</taxon>
        <taxon>Corynebacteriaceae</taxon>
        <taxon>Corynebacterium</taxon>
    </lineage>
</organism>
<dbReference type="EMBL" id="CP136958">
    <property type="protein sequence ID" value="WOT01648.1"/>
    <property type="molecule type" value="Genomic_DNA"/>
</dbReference>
<proteinExistence type="predicted"/>
<feature type="chain" id="PRO_5041937650" evidence="2">
    <location>
        <begin position="32"/>
        <end position="144"/>
    </location>
</feature>
<accession>A0AAF0YU68</accession>
<evidence type="ECO:0000313" key="3">
    <source>
        <dbReference type="EMBL" id="WOT01648.1"/>
    </source>
</evidence>
<feature type="signal peptide" evidence="2">
    <location>
        <begin position="1"/>
        <end position="31"/>
    </location>
</feature>
<dbReference type="AlphaFoldDB" id="A0AAF0YU68"/>
<name>A0AAF0YU68_9CORY</name>
<reference evidence="3" key="2">
    <citation type="submission" date="2023-10" db="EMBL/GenBank/DDBJ databases">
        <authorList>
            <person name="Choi B."/>
        </authorList>
    </citation>
    <scope>NUCLEOTIDE SEQUENCE</scope>
    <source>
        <strain evidence="3">UMB0763</strain>
    </source>
</reference>
<keyword evidence="2" id="KW-0732">Signal</keyword>
<evidence type="ECO:0000256" key="2">
    <source>
        <dbReference type="SAM" id="SignalP"/>
    </source>
</evidence>
<reference evidence="3" key="1">
    <citation type="submission" date="2017-12" db="EMBL/GenBank/DDBJ databases">
        <authorList>
            <person name="Thomas-White K."/>
            <person name="Wolfe A.J."/>
        </authorList>
    </citation>
    <scope>NUCLEOTIDE SEQUENCE</scope>
    <source>
        <strain evidence="3">UMB0763</strain>
    </source>
</reference>